<proteinExistence type="inferred from homology"/>
<protein>
    <recommendedName>
        <fullName evidence="8">Lipoyl synthase</fullName>
        <ecNumber evidence="8">2.8.1.8</ecNumber>
    </recommendedName>
    <alternativeName>
        <fullName evidence="8">Lip-syn</fullName>
        <shortName evidence="8">LS</shortName>
    </alternativeName>
    <alternativeName>
        <fullName evidence="8">Lipoate synthase</fullName>
    </alternativeName>
    <alternativeName>
        <fullName evidence="8">Lipoic acid synthase</fullName>
    </alternativeName>
    <alternativeName>
        <fullName evidence="8">Sulfur insertion protein LipA</fullName>
    </alternativeName>
</protein>
<sequence>MTRSTRQEETGHGRLPEWFRRPLRTAHAYRGVSAVLSELGLHTVCGSAQCPNRHECWSGGTATFMILGDRCTRNCRFCAVAHGPESPPQADEPERVAEAARRLNLRHVVVTSVTRDDLPDGGADLFARTIERLHEPGGVTVEVLTPDFGGDRACVDRVIDAGPEVFNHNLETVERLQPALRPEASYGCSLDVLRAAAERGGEAVLVKSGLMLGLGETDAEIGQSLRDLHAAGCRALTLGQYLAPTRGHAPVQRFVPPERFEEWARRAHECGFEAVASGPMVRSSYQAREMWETVSRARREGH</sequence>
<dbReference type="Gene3D" id="3.20.20.70">
    <property type="entry name" value="Aldolase class I"/>
    <property type="match status" value="1"/>
</dbReference>
<keyword evidence="3 8" id="KW-0949">S-adenosyl-L-methionine</keyword>
<evidence type="ECO:0000313" key="10">
    <source>
        <dbReference type="EMBL" id="AKJ65080.1"/>
    </source>
</evidence>
<dbReference type="Proteomes" id="UP000035268">
    <property type="component" value="Chromosome"/>
</dbReference>
<dbReference type="SFLD" id="SFLDG01058">
    <property type="entry name" value="lipoyl_synthase_like"/>
    <property type="match status" value="1"/>
</dbReference>
<evidence type="ECO:0000313" key="11">
    <source>
        <dbReference type="Proteomes" id="UP000035268"/>
    </source>
</evidence>
<comment type="subcellular location">
    <subcellularLocation>
        <location evidence="8">Cytoplasm</location>
    </subcellularLocation>
</comment>
<dbReference type="PIRSF" id="PIRSF005963">
    <property type="entry name" value="Lipoyl_synth"/>
    <property type="match status" value="1"/>
</dbReference>
<dbReference type="PATRIC" id="fig|1609981.3.peg.1914"/>
<keyword evidence="11" id="KW-1185">Reference proteome</keyword>
<feature type="binding site" evidence="8">
    <location>
        <position position="75"/>
    </location>
    <ligand>
        <name>[4Fe-4S] cluster</name>
        <dbReference type="ChEBI" id="CHEBI:49883"/>
        <label>2</label>
        <note>4Fe-4S-S-AdoMet</note>
    </ligand>
</feature>
<dbReference type="UniPathway" id="UPA00538">
    <property type="reaction ID" value="UER00593"/>
</dbReference>
<dbReference type="GO" id="GO:0051539">
    <property type="term" value="F:4 iron, 4 sulfur cluster binding"/>
    <property type="evidence" value="ECO:0007669"/>
    <property type="project" value="UniProtKB-UniRule"/>
</dbReference>
<keyword evidence="4 8" id="KW-0479">Metal-binding</keyword>
<dbReference type="InterPro" id="IPR003698">
    <property type="entry name" value="Lipoyl_synth"/>
</dbReference>
<gene>
    <name evidence="8 10" type="primary">lipA</name>
    <name evidence="10" type="ORF">L21SP4_01843</name>
</gene>
<comment type="catalytic activity">
    <reaction evidence="7 8">
        <text>[[Fe-S] cluster scaffold protein carrying a second [4Fe-4S](2+) cluster] + N(6)-octanoyl-L-lysyl-[protein] + 2 oxidized [2Fe-2S]-[ferredoxin] + 2 S-adenosyl-L-methionine + 4 H(+) = [[Fe-S] cluster scaffold protein] + N(6)-[(R)-dihydrolipoyl]-L-lysyl-[protein] + 4 Fe(3+) + 2 hydrogen sulfide + 2 5'-deoxyadenosine + 2 L-methionine + 2 reduced [2Fe-2S]-[ferredoxin]</text>
        <dbReference type="Rhea" id="RHEA:16585"/>
        <dbReference type="Rhea" id="RHEA-COMP:9928"/>
        <dbReference type="Rhea" id="RHEA-COMP:10000"/>
        <dbReference type="Rhea" id="RHEA-COMP:10001"/>
        <dbReference type="Rhea" id="RHEA-COMP:10475"/>
        <dbReference type="Rhea" id="RHEA-COMP:14568"/>
        <dbReference type="Rhea" id="RHEA-COMP:14569"/>
        <dbReference type="ChEBI" id="CHEBI:15378"/>
        <dbReference type="ChEBI" id="CHEBI:17319"/>
        <dbReference type="ChEBI" id="CHEBI:29034"/>
        <dbReference type="ChEBI" id="CHEBI:29919"/>
        <dbReference type="ChEBI" id="CHEBI:33722"/>
        <dbReference type="ChEBI" id="CHEBI:33737"/>
        <dbReference type="ChEBI" id="CHEBI:33738"/>
        <dbReference type="ChEBI" id="CHEBI:57844"/>
        <dbReference type="ChEBI" id="CHEBI:59789"/>
        <dbReference type="ChEBI" id="CHEBI:78809"/>
        <dbReference type="ChEBI" id="CHEBI:83100"/>
        <dbReference type="EC" id="2.8.1.8"/>
    </reaction>
</comment>
<dbReference type="SFLD" id="SFLDS00029">
    <property type="entry name" value="Radical_SAM"/>
    <property type="match status" value="1"/>
</dbReference>
<dbReference type="NCBIfam" id="TIGR00510">
    <property type="entry name" value="lipA"/>
    <property type="match status" value="1"/>
</dbReference>
<comment type="pathway">
    <text evidence="8">Protein modification; protein lipoylation via endogenous pathway; protein N(6)-(lipoyl)lysine from octanoyl-[acyl-carrier-protein]: step 2/2.</text>
</comment>
<dbReference type="InterPro" id="IPR007197">
    <property type="entry name" value="rSAM"/>
</dbReference>
<dbReference type="KEGG" id="vbl:L21SP4_01843"/>
<organism evidence="10 11">
    <name type="scientific">Kiritimatiella glycovorans</name>
    <dbReference type="NCBI Taxonomy" id="1307763"/>
    <lineage>
        <taxon>Bacteria</taxon>
        <taxon>Pseudomonadati</taxon>
        <taxon>Kiritimatiellota</taxon>
        <taxon>Kiritimatiellia</taxon>
        <taxon>Kiritimatiellales</taxon>
        <taxon>Kiritimatiellaceae</taxon>
        <taxon>Kiritimatiella</taxon>
    </lineage>
</organism>
<dbReference type="EC" id="2.8.1.8" evidence="8"/>
<accession>A0A0G3EJW1</accession>
<feature type="domain" description="Radical SAM core" evidence="9">
    <location>
        <begin position="57"/>
        <end position="273"/>
    </location>
</feature>
<dbReference type="SUPFAM" id="SSF102114">
    <property type="entry name" value="Radical SAM enzymes"/>
    <property type="match status" value="1"/>
</dbReference>
<dbReference type="Pfam" id="PF04055">
    <property type="entry name" value="Radical_SAM"/>
    <property type="match status" value="1"/>
</dbReference>
<comment type="function">
    <text evidence="8">Catalyzes the radical-mediated insertion of two sulfur atoms into the C-6 and C-8 positions of the octanoyl moiety bound to the lipoyl domains of lipoate-dependent enzymes, thereby converting the octanoylated domains into lipoylated derivatives.</text>
</comment>
<feature type="binding site" evidence="8">
    <location>
        <position position="78"/>
    </location>
    <ligand>
        <name>[4Fe-4S] cluster</name>
        <dbReference type="ChEBI" id="CHEBI:49883"/>
        <label>2</label>
        <note>4Fe-4S-S-AdoMet</note>
    </ligand>
</feature>
<evidence type="ECO:0000256" key="7">
    <source>
        <dbReference type="ARBA" id="ARBA00047326"/>
    </source>
</evidence>
<dbReference type="InterPro" id="IPR013785">
    <property type="entry name" value="Aldolase_TIM"/>
</dbReference>
<dbReference type="STRING" id="1307763.L21SP4_01843"/>
<feature type="binding site" evidence="8">
    <location>
        <position position="56"/>
    </location>
    <ligand>
        <name>[4Fe-4S] cluster</name>
        <dbReference type="ChEBI" id="CHEBI:49883"/>
        <label>1</label>
    </ligand>
</feature>
<evidence type="ECO:0000256" key="6">
    <source>
        <dbReference type="ARBA" id="ARBA00023014"/>
    </source>
</evidence>
<keyword evidence="6 8" id="KW-0411">Iron-sulfur</keyword>
<dbReference type="EMBL" id="CP010904">
    <property type="protein sequence ID" value="AKJ65080.1"/>
    <property type="molecule type" value="Genomic_DNA"/>
</dbReference>
<dbReference type="GO" id="GO:0016992">
    <property type="term" value="F:lipoate synthase activity"/>
    <property type="evidence" value="ECO:0007669"/>
    <property type="project" value="UniProtKB-UniRule"/>
</dbReference>
<feature type="binding site" evidence="8">
    <location>
        <position position="45"/>
    </location>
    <ligand>
        <name>[4Fe-4S] cluster</name>
        <dbReference type="ChEBI" id="CHEBI:49883"/>
        <label>1</label>
    </ligand>
</feature>
<dbReference type="HAMAP" id="MF_00206">
    <property type="entry name" value="Lipoyl_synth"/>
    <property type="match status" value="1"/>
</dbReference>
<feature type="binding site" evidence="8">
    <location>
        <position position="50"/>
    </location>
    <ligand>
        <name>[4Fe-4S] cluster</name>
        <dbReference type="ChEBI" id="CHEBI:49883"/>
        <label>1</label>
    </ligand>
</feature>
<dbReference type="GO" id="GO:0009249">
    <property type="term" value="P:protein lipoylation"/>
    <property type="evidence" value="ECO:0007669"/>
    <property type="project" value="UniProtKB-UniRule"/>
</dbReference>
<dbReference type="PANTHER" id="PTHR10949">
    <property type="entry name" value="LIPOYL SYNTHASE"/>
    <property type="match status" value="1"/>
</dbReference>
<feature type="binding site" evidence="8">
    <location>
        <position position="71"/>
    </location>
    <ligand>
        <name>[4Fe-4S] cluster</name>
        <dbReference type="ChEBI" id="CHEBI:49883"/>
        <label>2</label>
        <note>4Fe-4S-S-AdoMet</note>
    </ligand>
</feature>
<dbReference type="OrthoDB" id="9787898at2"/>
<dbReference type="NCBIfam" id="NF004019">
    <property type="entry name" value="PRK05481.1"/>
    <property type="match status" value="1"/>
</dbReference>
<dbReference type="AlphaFoldDB" id="A0A0G3EJW1"/>
<dbReference type="SMART" id="SM00729">
    <property type="entry name" value="Elp3"/>
    <property type="match status" value="1"/>
</dbReference>
<dbReference type="RefSeq" id="WP_052882348.1">
    <property type="nucleotide sequence ID" value="NZ_CP010904.1"/>
</dbReference>
<dbReference type="GO" id="GO:0046872">
    <property type="term" value="F:metal ion binding"/>
    <property type="evidence" value="ECO:0007669"/>
    <property type="project" value="UniProtKB-KW"/>
</dbReference>
<dbReference type="InterPro" id="IPR006638">
    <property type="entry name" value="Elp3/MiaA/NifB-like_rSAM"/>
</dbReference>
<dbReference type="CDD" id="cd01335">
    <property type="entry name" value="Radical_SAM"/>
    <property type="match status" value="1"/>
</dbReference>
<keyword evidence="5 8" id="KW-0408">Iron</keyword>
<evidence type="ECO:0000256" key="1">
    <source>
        <dbReference type="ARBA" id="ARBA00022485"/>
    </source>
</evidence>
<comment type="similarity">
    <text evidence="8">Belongs to the radical SAM superfamily. Lipoyl synthase family.</text>
</comment>
<feature type="binding site" evidence="8">
    <location>
        <position position="284"/>
    </location>
    <ligand>
        <name>[4Fe-4S] cluster</name>
        <dbReference type="ChEBI" id="CHEBI:49883"/>
        <label>1</label>
    </ligand>
</feature>
<evidence type="ECO:0000259" key="9">
    <source>
        <dbReference type="PROSITE" id="PS51918"/>
    </source>
</evidence>
<evidence type="ECO:0000256" key="5">
    <source>
        <dbReference type="ARBA" id="ARBA00023004"/>
    </source>
</evidence>
<dbReference type="SFLD" id="SFLDF00271">
    <property type="entry name" value="lipoyl_synthase"/>
    <property type="match status" value="1"/>
</dbReference>
<dbReference type="PANTHER" id="PTHR10949:SF0">
    <property type="entry name" value="LIPOYL SYNTHASE, MITOCHONDRIAL"/>
    <property type="match status" value="1"/>
</dbReference>
<dbReference type="PROSITE" id="PS51918">
    <property type="entry name" value="RADICAL_SAM"/>
    <property type="match status" value="1"/>
</dbReference>
<dbReference type="GO" id="GO:0005737">
    <property type="term" value="C:cytoplasm"/>
    <property type="evidence" value="ECO:0007669"/>
    <property type="project" value="UniProtKB-SubCell"/>
</dbReference>
<evidence type="ECO:0000256" key="2">
    <source>
        <dbReference type="ARBA" id="ARBA00022679"/>
    </source>
</evidence>
<keyword evidence="1 8" id="KW-0004">4Fe-4S</keyword>
<reference evidence="10 11" key="2">
    <citation type="journal article" date="2016" name="ISME J.">
        <title>Characterization of the first cultured representative of Verrucomicrobia subdivision 5 indicates the proposal of a novel phylum.</title>
        <authorList>
            <person name="Spring S."/>
            <person name="Bunk B."/>
            <person name="Sproer C."/>
            <person name="Schumann P."/>
            <person name="Rohde M."/>
            <person name="Tindall B.J."/>
            <person name="Klenk H.P."/>
        </authorList>
    </citation>
    <scope>NUCLEOTIDE SEQUENCE [LARGE SCALE GENOMIC DNA]</scope>
    <source>
        <strain evidence="10 11">L21-Fru-AB</strain>
    </source>
</reference>
<reference evidence="11" key="1">
    <citation type="submission" date="2015-02" db="EMBL/GenBank/DDBJ databases">
        <title>Description and complete genome sequence of the first cultured representative of the subdivision 5 of the Verrucomicrobia phylum.</title>
        <authorList>
            <person name="Spring S."/>
            <person name="Bunk B."/>
            <person name="Sproer C."/>
            <person name="Klenk H.-P."/>
        </authorList>
    </citation>
    <scope>NUCLEOTIDE SEQUENCE [LARGE SCALE GENOMIC DNA]</scope>
    <source>
        <strain evidence="11">L21-Fru-AB</strain>
    </source>
</reference>
<comment type="cofactor">
    <cofactor evidence="8">
        <name>[4Fe-4S] cluster</name>
        <dbReference type="ChEBI" id="CHEBI:49883"/>
    </cofactor>
    <text evidence="8">Binds 2 [4Fe-4S] clusters per subunit. One cluster is coordinated with 3 cysteines and an exchangeable S-adenosyl-L-methionine.</text>
</comment>
<evidence type="ECO:0000256" key="4">
    <source>
        <dbReference type="ARBA" id="ARBA00022723"/>
    </source>
</evidence>
<keyword evidence="8" id="KW-0963">Cytoplasm</keyword>
<keyword evidence="2 8" id="KW-0808">Transferase</keyword>
<name>A0A0G3EJW1_9BACT</name>
<evidence type="ECO:0000256" key="3">
    <source>
        <dbReference type="ARBA" id="ARBA00022691"/>
    </source>
</evidence>
<dbReference type="InterPro" id="IPR058240">
    <property type="entry name" value="rSAM_sf"/>
</dbReference>
<evidence type="ECO:0000256" key="8">
    <source>
        <dbReference type="HAMAP-Rule" id="MF_00206"/>
    </source>
</evidence>
<dbReference type="NCBIfam" id="NF009544">
    <property type="entry name" value="PRK12928.1"/>
    <property type="match status" value="1"/>
</dbReference>